<feature type="region of interest" description="Disordered" evidence="1">
    <location>
        <begin position="1"/>
        <end position="28"/>
    </location>
</feature>
<comment type="caution">
    <text evidence="2">The sequence shown here is derived from an EMBL/GenBank/DDBJ whole genome shotgun (WGS) entry which is preliminary data.</text>
</comment>
<organism evidence="2 3">
    <name type="scientific">Ilex paraguariensis</name>
    <name type="common">yerba mate</name>
    <dbReference type="NCBI Taxonomy" id="185542"/>
    <lineage>
        <taxon>Eukaryota</taxon>
        <taxon>Viridiplantae</taxon>
        <taxon>Streptophyta</taxon>
        <taxon>Embryophyta</taxon>
        <taxon>Tracheophyta</taxon>
        <taxon>Spermatophyta</taxon>
        <taxon>Magnoliopsida</taxon>
        <taxon>eudicotyledons</taxon>
        <taxon>Gunneridae</taxon>
        <taxon>Pentapetalae</taxon>
        <taxon>asterids</taxon>
        <taxon>campanulids</taxon>
        <taxon>Aquifoliales</taxon>
        <taxon>Aquifoliaceae</taxon>
        <taxon>Ilex</taxon>
    </lineage>
</organism>
<proteinExistence type="predicted"/>
<dbReference type="PANTHER" id="PTHR35131:SF2">
    <property type="entry name" value="GAG-POL POLYPROTEIN"/>
    <property type="match status" value="1"/>
</dbReference>
<evidence type="ECO:0000313" key="3">
    <source>
        <dbReference type="Proteomes" id="UP001642360"/>
    </source>
</evidence>
<dbReference type="Proteomes" id="UP001642360">
    <property type="component" value="Unassembled WGS sequence"/>
</dbReference>
<dbReference type="EMBL" id="CAUOFW020000859">
    <property type="protein sequence ID" value="CAK9138065.1"/>
    <property type="molecule type" value="Genomic_DNA"/>
</dbReference>
<sequence length="156" mass="17296">MSTTLSNSPTMRRPKTTSLQPQVSTFPPTIQNTMYKSSTNATTMPEKMGTKIPIEIGTRGTIGSLIMQEIEYFSQLELGCRNASEKSRCQVTGRASTSSYSRPKVVSLIRTPKKKKGGSRFIPRMCSVVEVADNQPNVISGFNYRNLKADVQRVQV</sequence>
<dbReference type="PANTHER" id="PTHR35131">
    <property type="entry name" value="EXPRESSED PROTEIN"/>
    <property type="match status" value="1"/>
</dbReference>
<keyword evidence="3" id="KW-1185">Reference proteome</keyword>
<gene>
    <name evidence="2" type="ORF">ILEXP_LOCUS5150</name>
</gene>
<protein>
    <submittedName>
        <fullName evidence="2">Uncharacterized protein</fullName>
    </submittedName>
</protein>
<reference evidence="2 3" key="1">
    <citation type="submission" date="2024-02" db="EMBL/GenBank/DDBJ databases">
        <authorList>
            <person name="Vignale AGUSTIN F."/>
            <person name="Sosa J E."/>
            <person name="Modenutti C."/>
        </authorList>
    </citation>
    <scope>NUCLEOTIDE SEQUENCE [LARGE SCALE GENOMIC DNA]</scope>
</reference>
<evidence type="ECO:0000313" key="2">
    <source>
        <dbReference type="EMBL" id="CAK9138065.1"/>
    </source>
</evidence>
<evidence type="ECO:0000256" key="1">
    <source>
        <dbReference type="SAM" id="MobiDB-lite"/>
    </source>
</evidence>
<dbReference type="AlphaFoldDB" id="A0ABC8QZ69"/>
<name>A0ABC8QZ69_9AQUA</name>
<accession>A0ABC8QZ69</accession>